<evidence type="ECO:0000313" key="1">
    <source>
        <dbReference type="EnsemblMetazoa" id="AFUN010434-PA"/>
    </source>
</evidence>
<organism evidence="1">
    <name type="scientific">Anopheles funestus</name>
    <name type="common">African malaria mosquito</name>
    <dbReference type="NCBI Taxonomy" id="62324"/>
    <lineage>
        <taxon>Eukaryota</taxon>
        <taxon>Metazoa</taxon>
        <taxon>Ecdysozoa</taxon>
        <taxon>Arthropoda</taxon>
        <taxon>Hexapoda</taxon>
        <taxon>Insecta</taxon>
        <taxon>Pterygota</taxon>
        <taxon>Neoptera</taxon>
        <taxon>Endopterygota</taxon>
        <taxon>Diptera</taxon>
        <taxon>Nematocera</taxon>
        <taxon>Culicoidea</taxon>
        <taxon>Culicidae</taxon>
        <taxon>Anophelinae</taxon>
        <taxon>Anopheles</taxon>
    </lineage>
</organism>
<dbReference type="VEuPathDB" id="VectorBase:AFUN010434"/>
<dbReference type="AlphaFoldDB" id="A0A182RVX4"/>
<sequence>MTKSAGQSAYISPAIKFHPFSNGRVSVAQIYEPSVDIIHIKIRSVNVPPLMVVISGVDNSPNPSTVSLGDSPYG</sequence>
<accession>A0A182RVX4</accession>
<proteinExistence type="predicted"/>
<reference evidence="1" key="1">
    <citation type="submission" date="2020-05" db="UniProtKB">
        <authorList>
            <consortium name="EnsemblMetazoa"/>
        </authorList>
    </citation>
    <scope>IDENTIFICATION</scope>
    <source>
        <strain evidence="1">FUMOZ</strain>
    </source>
</reference>
<dbReference type="EnsemblMetazoa" id="AFUN010434-RA">
    <property type="protein sequence ID" value="AFUN010434-PA"/>
    <property type="gene ID" value="AFUN010434"/>
</dbReference>
<protein>
    <submittedName>
        <fullName evidence="1">Uncharacterized protein</fullName>
    </submittedName>
</protein>
<name>A0A182RVX4_ANOFN</name>